<dbReference type="InterPro" id="IPR000424">
    <property type="entry name" value="Primosome_PriB/ssb"/>
</dbReference>
<gene>
    <name evidence="4 5" type="primary">priB</name>
    <name evidence="5" type="ORF">AOC33_08055</name>
</gene>
<evidence type="ECO:0000256" key="2">
    <source>
        <dbReference type="ARBA" id="ARBA00022705"/>
    </source>
</evidence>
<reference evidence="5 6" key="1">
    <citation type="submission" date="2017-06" db="EMBL/GenBank/DDBJ databases">
        <title>Reclassification of a Polynucleobacter cosmopolitanus strain isolated from tropical Lake Victoria as Polynucleobacter victoriensis comb. nov.</title>
        <authorList>
            <person name="Hahn M.W."/>
        </authorList>
    </citation>
    <scope>NUCLEOTIDE SEQUENCE [LARGE SCALE GENOMIC DNA]</scope>
    <source>
        <strain evidence="5 6">MWH-MoIso2</strain>
    </source>
</reference>
<dbReference type="InterPro" id="IPR012340">
    <property type="entry name" value="NA-bd_OB-fold"/>
</dbReference>
<evidence type="ECO:0000313" key="5">
    <source>
        <dbReference type="EMBL" id="OXL14464.1"/>
    </source>
</evidence>
<evidence type="ECO:0000256" key="1">
    <source>
        <dbReference type="ARBA" id="ARBA00022515"/>
    </source>
</evidence>
<dbReference type="GO" id="GO:0003697">
    <property type="term" value="F:single-stranded DNA binding"/>
    <property type="evidence" value="ECO:0007669"/>
    <property type="project" value="UniProtKB-UniRule"/>
</dbReference>
<protein>
    <recommendedName>
        <fullName evidence="4">Replication restart protein PriB</fullName>
    </recommendedName>
</protein>
<organism evidence="5 6">
    <name type="scientific">Polynucleobacter cosmopolitanus</name>
    <dbReference type="NCBI Taxonomy" id="351345"/>
    <lineage>
        <taxon>Bacteria</taxon>
        <taxon>Pseudomonadati</taxon>
        <taxon>Pseudomonadota</taxon>
        <taxon>Betaproteobacteria</taxon>
        <taxon>Burkholderiales</taxon>
        <taxon>Burkholderiaceae</taxon>
        <taxon>Polynucleobacter</taxon>
    </lineage>
</organism>
<keyword evidence="3 4" id="KW-0238">DNA-binding</keyword>
<keyword evidence="2 4" id="KW-0235">DNA replication</keyword>
<dbReference type="AlphaFoldDB" id="A0A229FR89"/>
<dbReference type="GO" id="GO:0006269">
    <property type="term" value="P:DNA replication, synthesis of primer"/>
    <property type="evidence" value="ECO:0007669"/>
    <property type="project" value="UniProtKB-KW"/>
</dbReference>
<dbReference type="EMBL" id="NJGG01000003">
    <property type="protein sequence ID" value="OXL14464.1"/>
    <property type="molecule type" value="Genomic_DNA"/>
</dbReference>
<dbReference type="OrthoDB" id="5296916at2"/>
<dbReference type="GO" id="GO:1990077">
    <property type="term" value="C:primosome complex"/>
    <property type="evidence" value="ECO:0007669"/>
    <property type="project" value="UniProtKB-UniRule"/>
</dbReference>
<accession>A0A229FR89</accession>
<dbReference type="NCBIfam" id="TIGR04418">
    <property type="entry name" value="PriB_gamma"/>
    <property type="match status" value="1"/>
</dbReference>
<proteinExistence type="inferred from homology"/>
<dbReference type="RefSeq" id="WP_089516508.1">
    <property type="nucleotide sequence ID" value="NZ_NJGG01000003.1"/>
</dbReference>
<dbReference type="Pfam" id="PF22657">
    <property type="entry name" value="SSB_1"/>
    <property type="match status" value="1"/>
</dbReference>
<comment type="subunit">
    <text evidence="4">Homodimer. Interacts with PriA and DnaT. Component of the replication restart primosome. Primosome assembly occurs via a 'hand-off' mechanism. PriA binds to replication forks, subsequently PriB then DnaT bind; DnaT then displaces ssDNA to generate the helicase loading substrate.</text>
</comment>
<sequence length="95" mass="10660">MNHFILTAALVAREALRYTPAGVPVIECLLEHSGEVQEAGHARLIKMSLEAMAIGTVQQKLDQMELGRLARFEGFLAHKSLRSQRLVFHITHIEL</sequence>
<dbReference type="PROSITE" id="PS50935">
    <property type="entry name" value="SSB"/>
    <property type="match status" value="1"/>
</dbReference>
<dbReference type="Gene3D" id="2.40.50.140">
    <property type="entry name" value="Nucleic acid-binding proteins"/>
    <property type="match status" value="1"/>
</dbReference>
<keyword evidence="1 4" id="KW-0639">Primosome</keyword>
<dbReference type="Proteomes" id="UP000215188">
    <property type="component" value="Unassembled WGS sequence"/>
</dbReference>
<evidence type="ECO:0000256" key="4">
    <source>
        <dbReference type="HAMAP-Rule" id="MF_00720"/>
    </source>
</evidence>
<evidence type="ECO:0000256" key="3">
    <source>
        <dbReference type="ARBA" id="ARBA00023125"/>
    </source>
</evidence>
<evidence type="ECO:0000313" key="6">
    <source>
        <dbReference type="Proteomes" id="UP000215188"/>
    </source>
</evidence>
<comment type="caution">
    <text evidence="5">The sequence shown here is derived from an EMBL/GenBank/DDBJ whole genome shotgun (WGS) entry which is preliminary data.</text>
</comment>
<name>A0A229FR89_9BURK</name>
<comment type="similarity">
    <text evidence="4">Belongs to the PriB family.</text>
</comment>
<dbReference type="HAMAP" id="MF_00720">
    <property type="entry name" value="PriB"/>
    <property type="match status" value="1"/>
</dbReference>
<dbReference type="InterPro" id="IPR023646">
    <property type="entry name" value="Prisomal_replication_PriB"/>
</dbReference>
<comment type="function">
    <text evidence="4">Involved in the restart of stalled replication forks, which reloads the replicative helicase on sites other than the origin of replication; the PriA-PriB pathway is the major replication restart pathway. During primosome assembly it facilitates complex formation between PriA and DnaT on DNA; stabilizes PriA on DNA. Stimulates the DNA unwinding activity of PriA helicase.</text>
</comment>
<keyword evidence="6" id="KW-1185">Reference proteome</keyword>
<dbReference type="PIRSF" id="PIRSF003135">
    <property type="entry name" value="Primosomal_n"/>
    <property type="match status" value="1"/>
</dbReference>
<dbReference type="SUPFAM" id="SSF50249">
    <property type="entry name" value="Nucleic acid-binding proteins"/>
    <property type="match status" value="1"/>
</dbReference>